<dbReference type="GO" id="GO:0015833">
    <property type="term" value="P:peptide transport"/>
    <property type="evidence" value="ECO:0007669"/>
    <property type="project" value="TreeGrafter"/>
</dbReference>
<dbReference type="STRING" id="121821.GCA_001870675_03366"/>
<feature type="signal peptide" evidence="5">
    <location>
        <begin position="1"/>
        <end position="29"/>
    </location>
</feature>
<dbReference type="Gene3D" id="3.40.190.10">
    <property type="entry name" value="Periplasmic binding protein-like II"/>
    <property type="match status" value="1"/>
</dbReference>
<dbReference type="CDD" id="cd08512">
    <property type="entry name" value="PBP2_NikA_DppA_OppA_like_7"/>
    <property type="match status" value="1"/>
</dbReference>
<accession>A0A2W7QHD4</accession>
<keyword evidence="3" id="KW-0813">Transport</keyword>
<dbReference type="InterPro" id="IPR000914">
    <property type="entry name" value="SBP_5_dom"/>
</dbReference>
<dbReference type="RefSeq" id="WP_071471149.1">
    <property type="nucleotide sequence ID" value="NZ_MEHT01000047.1"/>
</dbReference>
<dbReference type="GO" id="GO:0043190">
    <property type="term" value="C:ATP-binding cassette (ABC) transporter complex"/>
    <property type="evidence" value="ECO:0007669"/>
    <property type="project" value="InterPro"/>
</dbReference>
<dbReference type="SUPFAM" id="SSF53850">
    <property type="entry name" value="Periplasmic binding protein-like II"/>
    <property type="match status" value="1"/>
</dbReference>
<dbReference type="Proteomes" id="UP000249364">
    <property type="component" value="Unassembled WGS sequence"/>
</dbReference>
<dbReference type="PROSITE" id="PS51318">
    <property type="entry name" value="TAT"/>
    <property type="match status" value="1"/>
</dbReference>
<evidence type="ECO:0000256" key="5">
    <source>
        <dbReference type="SAM" id="SignalP"/>
    </source>
</evidence>
<evidence type="ECO:0000256" key="2">
    <source>
        <dbReference type="ARBA" id="ARBA00005695"/>
    </source>
</evidence>
<dbReference type="OrthoDB" id="9803988at2"/>
<evidence type="ECO:0000313" key="7">
    <source>
        <dbReference type="EMBL" id="PZX37995.1"/>
    </source>
</evidence>
<sequence length="535" mass="59363">MSSFNRRAFLASAAGAGMLPFLRVLPATAQTRDTLVTVFGQTINSLDLHRVGTNRASYQVAINCYDRLVGFGAKQLPSGEMSYDYDTIVPELAESWTTSEDGLTITFKLKPNATFWDGSKVTAEDVKWSLDRAVSAGGFPTTQMAAGGFFRPDQFEVVDEETINVKLDYPSKLALPNLAVPVPFIINSSVAKANATEADPWAMEYLHTTPAGSGAFKVTRWDQGQQLVYERNDAWIGGELPAVQRVIVREVPSAATRRALVERGDVQISFDIPDRDASELADKLTVHSTPIENCIHALCLNTKFAPFQDADVRKAVAYATPYDAIFEAAAYGRGAKLWGGDTEITDIAWPRAFPYTTNLDMAREHMAKSGFPDGFEVTLSISLDLVSWMEPAALLIQEAMAQIGIKVTVDRIPGANWRTVALVDKTLDMHLENFGGWLNTPCYYFFWAYQKDRLFNSSAYDNPVVHELTERTLHMAIDDPEYAPLIKQMFEIVIEDLPRIPLYQPALNVAMNGADGYEFWFHRQLDVRPLTGAGA</sequence>
<dbReference type="EMBL" id="QKZQ01000019">
    <property type="protein sequence ID" value="PZX37995.1"/>
    <property type="molecule type" value="Genomic_DNA"/>
</dbReference>
<feature type="chain" id="PRO_5015852014" evidence="5">
    <location>
        <begin position="30"/>
        <end position="535"/>
    </location>
</feature>
<evidence type="ECO:0000256" key="3">
    <source>
        <dbReference type="ARBA" id="ARBA00022448"/>
    </source>
</evidence>
<evidence type="ECO:0000259" key="6">
    <source>
        <dbReference type="Pfam" id="PF00496"/>
    </source>
</evidence>
<dbReference type="Pfam" id="PF00496">
    <property type="entry name" value="SBP_bac_5"/>
    <property type="match status" value="1"/>
</dbReference>
<dbReference type="InterPro" id="IPR039424">
    <property type="entry name" value="SBP_5"/>
</dbReference>
<comment type="similarity">
    <text evidence="2">Belongs to the bacterial solute-binding protein 5 family.</text>
</comment>
<dbReference type="InterPro" id="IPR006311">
    <property type="entry name" value="TAT_signal"/>
</dbReference>
<keyword evidence="4 5" id="KW-0732">Signal</keyword>
<organism evidence="7 8">
    <name type="scientific">Roseinatronobacter thiooxidans</name>
    <dbReference type="NCBI Taxonomy" id="121821"/>
    <lineage>
        <taxon>Bacteria</taxon>
        <taxon>Pseudomonadati</taxon>
        <taxon>Pseudomonadota</taxon>
        <taxon>Alphaproteobacteria</taxon>
        <taxon>Rhodobacterales</taxon>
        <taxon>Paracoccaceae</taxon>
        <taxon>Roseinatronobacter</taxon>
    </lineage>
</organism>
<dbReference type="Gene3D" id="3.10.105.10">
    <property type="entry name" value="Dipeptide-binding Protein, Domain 3"/>
    <property type="match status" value="1"/>
</dbReference>
<feature type="domain" description="Solute-binding protein family 5" evidence="6">
    <location>
        <begin position="87"/>
        <end position="452"/>
    </location>
</feature>
<dbReference type="PANTHER" id="PTHR30290">
    <property type="entry name" value="PERIPLASMIC BINDING COMPONENT OF ABC TRANSPORTER"/>
    <property type="match status" value="1"/>
</dbReference>
<dbReference type="PANTHER" id="PTHR30290:SF10">
    <property type="entry name" value="PERIPLASMIC OLIGOPEPTIDE-BINDING PROTEIN-RELATED"/>
    <property type="match status" value="1"/>
</dbReference>
<name>A0A2W7QHD4_9RHOB</name>
<dbReference type="InterPro" id="IPR030678">
    <property type="entry name" value="Peptide/Ni-bd"/>
</dbReference>
<proteinExistence type="inferred from homology"/>
<protein>
    <submittedName>
        <fullName evidence="7">Peptide/nickel transport system substrate-binding protein</fullName>
    </submittedName>
</protein>
<evidence type="ECO:0000256" key="1">
    <source>
        <dbReference type="ARBA" id="ARBA00004418"/>
    </source>
</evidence>
<dbReference type="GO" id="GO:1904680">
    <property type="term" value="F:peptide transmembrane transporter activity"/>
    <property type="evidence" value="ECO:0007669"/>
    <property type="project" value="TreeGrafter"/>
</dbReference>
<keyword evidence="8" id="KW-1185">Reference proteome</keyword>
<comment type="caution">
    <text evidence="7">The sequence shown here is derived from an EMBL/GenBank/DDBJ whole genome shotgun (WGS) entry which is preliminary data.</text>
</comment>
<evidence type="ECO:0000256" key="4">
    <source>
        <dbReference type="ARBA" id="ARBA00022729"/>
    </source>
</evidence>
<dbReference type="PIRSF" id="PIRSF002741">
    <property type="entry name" value="MppA"/>
    <property type="match status" value="1"/>
</dbReference>
<comment type="subcellular location">
    <subcellularLocation>
        <location evidence="1">Periplasm</location>
    </subcellularLocation>
</comment>
<gene>
    <name evidence="7" type="ORF">LY56_03125</name>
</gene>
<dbReference type="AlphaFoldDB" id="A0A2W7QHD4"/>
<dbReference type="GO" id="GO:0030288">
    <property type="term" value="C:outer membrane-bounded periplasmic space"/>
    <property type="evidence" value="ECO:0007669"/>
    <property type="project" value="UniProtKB-ARBA"/>
</dbReference>
<reference evidence="7 8" key="1">
    <citation type="submission" date="2018-06" db="EMBL/GenBank/DDBJ databases">
        <title>Genomic Encyclopedia of Archaeal and Bacterial Type Strains, Phase II (KMG-II): from individual species to whole genera.</title>
        <authorList>
            <person name="Goeker M."/>
        </authorList>
    </citation>
    <scope>NUCLEOTIDE SEQUENCE [LARGE SCALE GENOMIC DNA]</scope>
    <source>
        <strain evidence="7 8">DSM 13087</strain>
    </source>
</reference>
<dbReference type="FunFam" id="3.90.76.10:FF:000007">
    <property type="entry name" value="Dipeptide ABC transporter periplasmic dipeptide-binding protein"/>
    <property type="match status" value="1"/>
</dbReference>
<evidence type="ECO:0000313" key="8">
    <source>
        <dbReference type="Proteomes" id="UP000249364"/>
    </source>
</evidence>